<dbReference type="InterPro" id="IPR029071">
    <property type="entry name" value="Ubiquitin-like_domsf"/>
</dbReference>
<dbReference type="InterPro" id="IPR039049">
    <property type="entry name" value="ELOB"/>
</dbReference>
<feature type="domain" description="Ubiquitin-like" evidence="2">
    <location>
        <begin position="1"/>
        <end position="70"/>
    </location>
</feature>
<dbReference type="OrthoDB" id="7537057at2759"/>
<dbReference type="EMBL" id="CAJNOQ010001766">
    <property type="protein sequence ID" value="CAF0917592.1"/>
    <property type="molecule type" value="Genomic_DNA"/>
</dbReference>
<organism evidence="3 7">
    <name type="scientific">Didymodactylos carnosus</name>
    <dbReference type="NCBI Taxonomy" id="1234261"/>
    <lineage>
        <taxon>Eukaryota</taxon>
        <taxon>Metazoa</taxon>
        <taxon>Spiralia</taxon>
        <taxon>Gnathifera</taxon>
        <taxon>Rotifera</taxon>
        <taxon>Eurotatoria</taxon>
        <taxon>Bdelloidea</taxon>
        <taxon>Philodinida</taxon>
        <taxon>Philodinidae</taxon>
        <taxon>Didymodactylos</taxon>
    </lineage>
</organism>
<evidence type="ECO:0000313" key="4">
    <source>
        <dbReference type="EMBL" id="CAF1120223.1"/>
    </source>
</evidence>
<protein>
    <recommendedName>
        <fullName evidence="2">Ubiquitin-like domain-containing protein</fullName>
    </recommendedName>
</protein>
<dbReference type="GO" id="GO:0030891">
    <property type="term" value="C:VCB complex"/>
    <property type="evidence" value="ECO:0007669"/>
    <property type="project" value="InterPro"/>
</dbReference>
<dbReference type="AlphaFoldDB" id="A0A814ANU0"/>
<dbReference type="SMART" id="SM00213">
    <property type="entry name" value="UBQ"/>
    <property type="match status" value="1"/>
</dbReference>
<dbReference type="EMBL" id="CAJNOK010010616">
    <property type="protein sequence ID" value="CAF1120223.1"/>
    <property type="molecule type" value="Genomic_DNA"/>
</dbReference>
<sequence>MEVFLMIRRQKLTLFLDGKESTTIHELKKMIEGITKVSAQNQRLILDTTALDDDNQTLSDCGISSASKAHSPALLYLCYRKQGNENEWEQPEIADLSTPPPLPDVFSKVEEDKKDNANVAS</sequence>
<dbReference type="Pfam" id="PF00240">
    <property type="entry name" value="ubiquitin"/>
    <property type="match status" value="1"/>
</dbReference>
<dbReference type="EMBL" id="CAJOBA010017018">
    <property type="protein sequence ID" value="CAF3893665.1"/>
    <property type="molecule type" value="Genomic_DNA"/>
</dbReference>
<feature type="compositionally biased region" description="Basic and acidic residues" evidence="1">
    <location>
        <begin position="107"/>
        <end position="121"/>
    </location>
</feature>
<dbReference type="Proteomes" id="UP000681722">
    <property type="component" value="Unassembled WGS sequence"/>
</dbReference>
<evidence type="ECO:0000256" key="1">
    <source>
        <dbReference type="SAM" id="MobiDB-lite"/>
    </source>
</evidence>
<evidence type="ECO:0000313" key="7">
    <source>
        <dbReference type="Proteomes" id="UP000663829"/>
    </source>
</evidence>
<dbReference type="Proteomes" id="UP000677228">
    <property type="component" value="Unassembled WGS sequence"/>
</dbReference>
<reference evidence="3" key="1">
    <citation type="submission" date="2021-02" db="EMBL/GenBank/DDBJ databases">
        <authorList>
            <person name="Nowell W R."/>
        </authorList>
    </citation>
    <scope>NUCLEOTIDE SEQUENCE</scope>
</reference>
<dbReference type="Proteomes" id="UP000663829">
    <property type="component" value="Unassembled WGS sequence"/>
</dbReference>
<comment type="caution">
    <text evidence="3">The sequence shown here is derived from an EMBL/GenBank/DDBJ whole genome shotgun (WGS) entry which is preliminary data.</text>
</comment>
<dbReference type="PROSITE" id="PS50053">
    <property type="entry name" value="UBIQUITIN_2"/>
    <property type="match status" value="1"/>
</dbReference>
<dbReference type="EMBL" id="CAJOBC010001766">
    <property type="protein sequence ID" value="CAF3697490.1"/>
    <property type="molecule type" value="Genomic_DNA"/>
</dbReference>
<dbReference type="Proteomes" id="UP000682733">
    <property type="component" value="Unassembled WGS sequence"/>
</dbReference>
<dbReference type="PANTHER" id="PTHR13248:SF4">
    <property type="entry name" value="ELONGIN B"/>
    <property type="match status" value="1"/>
</dbReference>
<evidence type="ECO:0000259" key="2">
    <source>
        <dbReference type="PROSITE" id="PS50053"/>
    </source>
</evidence>
<dbReference type="Gene3D" id="3.10.20.90">
    <property type="entry name" value="Phosphatidylinositol 3-kinase Catalytic Subunit, Chain A, domain 1"/>
    <property type="match status" value="1"/>
</dbReference>
<evidence type="ECO:0000313" key="6">
    <source>
        <dbReference type="EMBL" id="CAF3893665.1"/>
    </source>
</evidence>
<feature type="region of interest" description="Disordered" evidence="1">
    <location>
        <begin position="88"/>
        <end position="121"/>
    </location>
</feature>
<name>A0A814ANU0_9BILA</name>
<dbReference type="SUPFAM" id="SSF54236">
    <property type="entry name" value="Ubiquitin-like"/>
    <property type="match status" value="1"/>
</dbReference>
<evidence type="ECO:0000313" key="5">
    <source>
        <dbReference type="EMBL" id="CAF3697490.1"/>
    </source>
</evidence>
<dbReference type="GO" id="GO:0006368">
    <property type="term" value="P:transcription elongation by RNA polymerase II"/>
    <property type="evidence" value="ECO:0007669"/>
    <property type="project" value="InterPro"/>
</dbReference>
<dbReference type="PANTHER" id="PTHR13248">
    <property type="entry name" value="TRANSCRIPTION ELONGATION FACTOR B POLYPEPTIDE 2"/>
    <property type="match status" value="1"/>
</dbReference>
<gene>
    <name evidence="3" type="ORF">GPM918_LOCUS9478</name>
    <name evidence="4" type="ORF">OVA965_LOCUS20144</name>
    <name evidence="5" type="ORF">SRO942_LOCUS9479</name>
    <name evidence="6" type="ORF">TMI583_LOCUS20437</name>
</gene>
<dbReference type="InterPro" id="IPR000626">
    <property type="entry name" value="Ubiquitin-like_dom"/>
</dbReference>
<evidence type="ECO:0000313" key="3">
    <source>
        <dbReference type="EMBL" id="CAF0917592.1"/>
    </source>
</evidence>
<proteinExistence type="predicted"/>
<accession>A0A814ANU0</accession>
<keyword evidence="7" id="KW-1185">Reference proteome</keyword>
<dbReference type="GO" id="GO:0070449">
    <property type="term" value="C:elongin complex"/>
    <property type="evidence" value="ECO:0007669"/>
    <property type="project" value="InterPro"/>
</dbReference>